<keyword evidence="4" id="KW-1003">Cell membrane</keyword>
<keyword evidence="5 8" id="KW-0812">Transmembrane</keyword>
<feature type="transmembrane region" description="Helical" evidence="8">
    <location>
        <begin position="183"/>
        <end position="202"/>
    </location>
</feature>
<feature type="transmembrane region" description="Helical" evidence="8">
    <location>
        <begin position="134"/>
        <end position="153"/>
    </location>
</feature>
<feature type="transmembrane region" description="Helical" evidence="8">
    <location>
        <begin position="569"/>
        <end position="588"/>
    </location>
</feature>
<comment type="subcellular location">
    <subcellularLocation>
        <location evidence="1">Cell membrane</location>
        <topology evidence="1">Multi-pass membrane protein</topology>
    </subcellularLocation>
</comment>
<evidence type="ECO:0000256" key="8">
    <source>
        <dbReference type="SAM" id="Phobius"/>
    </source>
</evidence>
<sequence length="591" mass="63057">MVIFWLSLFCYSAIPVSGADAFRALLPGHTPTLPEALVQNLRLPRSLVAMLIGASLALAGSLLQTLTHNPMASPSLLGINSGAALAMALTSALSPTPLAGYSLTFIAACGGGVSWLLVMTAGGGFHPDQDRNKLILAGIALSALCMALTRITLLLAEDHAYGIFYWLAGGVSHVRWHELRQLFPVVVIATPVVLLMANQLNLLNVSDSTAHTLGVNLPRIRLTLNILVLLLVGACVSVAGPVAFLGLLMPHLARFWVGFDQRKVLPMSMLLGAMLMLLADVLARALAGCSLLSLRLGAIAVPWLALLTDWQTGREHYYVLMEYRLPRLLLALFVGAALAVAGVLVQGVVRNPLASPDMLGINYAASLASVSALLLIPSLPVIMLPLLAFAGGMAGLFLLRLLAETHLPMKLALTGVALSACWASLTDYLMLSHPQDVNSALMWLTGSLWGRDWHFVYLAVPLLISFLPLSLRFCRDLDLLALGDARAATLGVSIVGIPFWCLLLAVAMTATGVAVCGPISFIGLVVPHMVRKITGCRHRWLLPVSALMGALLLVVADLLARTIHPPLELPAGVLTAIIGAPWFVWLLVRMR</sequence>
<feature type="transmembrane region" description="Helical" evidence="8">
    <location>
        <begin position="453"/>
        <end position="473"/>
    </location>
</feature>
<dbReference type="EMBL" id="AAJCRC010000118">
    <property type="protein sequence ID" value="ECK6662682.1"/>
    <property type="molecule type" value="Genomic_DNA"/>
</dbReference>
<evidence type="ECO:0000313" key="9">
    <source>
        <dbReference type="EMBL" id="ECK6662682.1"/>
    </source>
</evidence>
<protein>
    <submittedName>
        <fullName evidence="9">Iron-dicitrate ABC transporter permease FecC</fullName>
    </submittedName>
</protein>
<keyword evidence="3" id="KW-0813">Transport</keyword>
<proteinExistence type="inferred from homology"/>
<feature type="transmembrane region" description="Helical" evidence="8">
    <location>
        <begin position="369"/>
        <end position="399"/>
    </location>
</feature>
<dbReference type="NCBIfam" id="NF008407">
    <property type="entry name" value="PRK11228.1"/>
    <property type="match status" value="1"/>
</dbReference>
<keyword evidence="6 8" id="KW-1133">Transmembrane helix</keyword>
<comment type="similarity">
    <text evidence="2">Belongs to the binding-protein-dependent transport system permease family. FecCD subfamily.</text>
</comment>
<dbReference type="GO" id="GO:0005886">
    <property type="term" value="C:plasma membrane"/>
    <property type="evidence" value="ECO:0007669"/>
    <property type="project" value="UniProtKB-SubCell"/>
</dbReference>
<evidence type="ECO:0000256" key="4">
    <source>
        <dbReference type="ARBA" id="ARBA00022475"/>
    </source>
</evidence>
<dbReference type="AlphaFoldDB" id="A0A5Y6EZ34"/>
<evidence type="ECO:0000256" key="5">
    <source>
        <dbReference type="ARBA" id="ARBA00022692"/>
    </source>
</evidence>
<evidence type="ECO:0000256" key="1">
    <source>
        <dbReference type="ARBA" id="ARBA00004651"/>
    </source>
</evidence>
<comment type="caution">
    <text evidence="9">The sequence shown here is derived from an EMBL/GenBank/DDBJ whole genome shotgun (WGS) entry which is preliminary data.</text>
</comment>
<feature type="transmembrane region" description="Helical" evidence="8">
    <location>
        <begin position="42"/>
        <end position="63"/>
    </location>
</feature>
<reference evidence="9" key="1">
    <citation type="submission" date="2019-08" db="EMBL/GenBank/DDBJ databases">
        <authorList>
            <consortium name="PulseNet: The National Subtyping Network for Foodborne Disease Surveillance"/>
            <person name="Tarr C.L."/>
            <person name="Trees E."/>
            <person name="Katz L.S."/>
            <person name="Carleton-Romer H.A."/>
            <person name="Stroika S."/>
            <person name="Kucerova Z."/>
            <person name="Roache K.F."/>
            <person name="Sabol A.L."/>
            <person name="Besser J."/>
            <person name="Gerner-Smidt P."/>
        </authorList>
    </citation>
    <scope>NUCLEOTIDE SEQUENCE</scope>
    <source>
        <strain evidence="9">PNUSAS086686</strain>
    </source>
</reference>
<gene>
    <name evidence="9" type="primary">fecC</name>
    <name evidence="9" type="ORF">FSC90_23395</name>
</gene>
<dbReference type="PANTHER" id="PTHR30472">
    <property type="entry name" value="FERRIC ENTEROBACTIN TRANSPORT SYSTEM PERMEASE PROTEIN"/>
    <property type="match status" value="1"/>
</dbReference>
<feature type="transmembrane region" description="Helical" evidence="8">
    <location>
        <begin position="411"/>
        <end position="433"/>
    </location>
</feature>
<feature type="transmembrane region" description="Helical" evidence="8">
    <location>
        <begin position="75"/>
        <end position="93"/>
    </location>
</feature>
<feature type="transmembrane region" description="Helical" evidence="8">
    <location>
        <begin position="328"/>
        <end position="349"/>
    </location>
</feature>
<keyword evidence="7 8" id="KW-0472">Membrane</keyword>
<dbReference type="FunFam" id="1.10.3470.10:FF:000001">
    <property type="entry name" value="Vitamin B12 ABC transporter permease BtuC"/>
    <property type="match status" value="1"/>
</dbReference>
<dbReference type="InterPro" id="IPR037294">
    <property type="entry name" value="ABC_BtuC-like"/>
</dbReference>
<feature type="transmembrane region" description="Helical" evidence="8">
    <location>
        <begin position="542"/>
        <end position="563"/>
    </location>
</feature>
<organism evidence="9">
    <name type="scientific">Salmonella enterica</name>
    <name type="common">Salmonella choleraesuis</name>
    <dbReference type="NCBI Taxonomy" id="28901"/>
    <lineage>
        <taxon>Bacteria</taxon>
        <taxon>Pseudomonadati</taxon>
        <taxon>Pseudomonadota</taxon>
        <taxon>Gammaproteobacteria</taxon>
        <taxon>Enterobacterales</taxon>
        <taxon>Enterobacteriaceae</taxon>
        <taxon>Salmonella</taxon>
    </lineage>
</organism>
<dbReference type="PANTHER" id="PTHR30472:SF37">
    <property type="entry name" value="FE(3+) DICITRATE TRANSPORT SYSTEM PERMEASE PROTEIN FECD-RELATED"/>
    <property type="match status" value="1"/>
</dbReference>
<name>A0A5Y6EZ34_SALER</name>
<evidence type="ECO:0000256" key="3">
    <source>
        <dbReference type="ARBA" id="ARBA00022448"/>
    </source>
</evidence>
<evidence type="ECO:0000256" key="2">
    <source>
        <dbReference type="ARBA" id="ARBA00007935"/>
    </source>
</evidence>
<evidence type="ECO:0000256" key="7">
    <source>
        <dbReference type="ARBA" id="ARBA00023136"/>
    </source>
</evidence>
<dbReference type="InterPro" id="IPR000522">
    <property type="entry name" value="ABC_transptr_permease_BtuC"/>
</dbReference>
<dbReference type="Gene3D" id="1.10.3470.10">
    <property type="entry name" value="ABC transporter involved in vitamin B12 uptake, BtuC"/>
    <property type="match status" value="2"/>
</dbReference>
<dbReference type="GO" id="GO:0033214">
    <property type="term" value="P:siderophore-iron import into cell"/>
    <property type="evidence" value="ECO:0007669"/>
    <property type="project" value="TreeGrafter"/>
</dbReference>
<evidence type="ECO:0000256" key="6">
    <source>
        <dbReference type="ARBA" id="ARBA00022989"/>
    </source>
</evidence>
<dbReference type="NCBIfam" id="NF007299">
    <property type="entry name" value="PRK09777.1"/>
    <property type="match status" value="1"/>
</dbReference>
<dbReference type="SUPFAM" id="SSF81345">
    <property type="entry name" value="ABC transporter involved in vitamin B12 uptake, BtuC"/>
    <property type="match status" value="2"/>
</dbReference>
<dbReference type="GO" id="GO:0022857">
    <property type="term" value="F:transmembrane transporter activity"/>
    <property type="evidence" value="ECO:0007669"/>
    <property type="project" value="InterPro"/>
</dbReference>
<dbReference type="Pfam" id="PF01032">
    <property type="entry name" value="FecCD"/>
    <property type="match status" value="2"/>
</dbReference>
<accession>A0A5Y6EZ34</accession>
<feature type="transmembrane region" description="Helical" evidence="8">
    <location>
        <begin position="285"/>
        <end position="307"/>
    </location>
</feature>
<feature type="transmembrane region" description="Helical" evidence="8">
    <location>
        <begin position="222"/>
        <end position="252"/>
    </location>
</feature>
<feature type="transmembrane region" description="Helical" evidence="8">
    <location>
        <begin position="512"/>
        <end position="530"/>
    </location>
</feature>
<feature type="transmembrane region" description="Helical" evidence="8">
    <location>
        <begin position="99"/>
        <end position="122"/>
    </location>
</feature>
<dbReference type="CDD" id="cd06550">
    <property type="entry name" value="TM_ABC_iron-siderophores_like"/>
    <property type="match status" value="2"/>
</dbReference>
<feature type="transmembrane region" description="Helical" evidence="8">
    <location>
        <begin position="485"/>
        <end position="506"/>
    </location>
</feature>